<keyword evidence="2" id="KW-0862">Zinc</keyword>
<dbReference type="InterPro" id="IPR036875">
    <property type="entry name" value="Znf_CCHC_sf"/>
</dbReference>
<dbReference type="InterPro" id="IPR001969">
    <property type="entry name" value="Aspartic_peptidase_AS"/>
</dbReference>
<dbReference type="EMBL" id="LT551876">
    <property type="protein sequence ID" value="SAL97627.1"/>
    <property type="molecule type" value="Genomic_DNA"/>
</dbReference>
<dbReference type="Gene3D" id="2.40.70.10">
    <property type="entry name" value="Acid Proteases"/>
    <property type="match status" value="1"/>
</dbReference>
<evidence type="ECO:0000256" key="3">
    <source>
        <dbReference type="SAM" id="MobiDB-lite"/>
    </source>
</evidence>
<dbReference type="SUPFAM" id="SSF50630">
    <property type="entry name" value="Acid proteases"/>
    <property type="match status" value="1"/>
</dbReference>
<dbReference type="Pfam" id="PF13975">
    <property type="entry name" value="gag-asp_proteas"/>
    <property type="match status" value="1"/>
</dbReference>
<dbReference type="InterPro" id="IPR001878">
    <property type="entry name" value="Znf_CCHC"/>
</dbReference>
<keyword evidence="2" id="KW-0863">Zinc-finger</keyword>
<protein>
    <recommendedName>
        <fullName evidence="4">CCHC-type domain-containing protein</fullName>
    </recommendedName>
</protein>
<dbReference type="InterPro" id="IPR021109">
    <property type="entry name" value="Peptidase_aspartic_dom_sf"/>
</dbReference>
<evidence type="ECO:0000256" key="1">
    <source>
        <dbReference type="ARBA" id="ARBA00022750"/>
    </source>
</evidence>
<name>A0A163USG1_ABSGL</name>
<dbReference type="PROSITE" id="PS50158">
    <property type="entry name" value="ZF_CCHC"/>
    <property type="match status" value="1"/>
</dbReference>
<dbReference type="InParanoid" id="A0A163USG1"/>
<keyword evidence="1" id="KW-0064">Aspartyl protease</keyword>
<dbReference type="GO" id="GO:0004190">
    <property type="term" value="F:aspartic-type endopeptidase activity"/>
    <property type="evidence" value="ECO:0007669"/>
    <property type="project" value="UniProtKB-KW"/>
</dbReference>
<dbReference type="AlphaFoldDB" id="A0A163USG1"/>
<feature type="compositionally biased region" description="Gly residues" evidence="3">
    <location>
        <begin position="207"/>
        <end position="216"/>
    </location>
</feature>
<evidence type="ECO:0000313" key="6">
    <source>
        <dbReference type="Proteomes" id="UP000078561"/>
    </source>
</evidence>
<feature type="compositionally biased region" description="Polar residues" evidence="3">
    <location>
        <begin position="270"/>
        <end position="279"/>
    </location>
</feature>
<evidence type="ECO:0000259" key="4">
    <source>
        <dbReference type="PROSITE" id="PS50158"/>
    </source>
</evidence>
<dbReference type="SMART" id="SM00343">
    <property type="entry name" value="ZnF_C2HC"/>
    <property type="match status" value="1"/>
</dbReference>
<keyword evidence="6" id="KW-1185">Reference proteome</keyword>
<dbReference type="SUPFAM" id="SSF57756">
    <property type="entry name" value="Retrovirus zinc finger-like domains"/>
    <property type="match status" value="1"/>
</dbReference>
<keyword evidence="1" id="KW-0645">Protease</keyword>
<dbReference type="GO" id="GO:0006508">
    <property type="term" value="P:proteolysis"/>
    <property type="evidence" value="ECO:0007669"/>
    <property type="project" value="InterPro"/>
</dbReference>
<dbReference type="Pfam" id="PF00098">
    <property type="entry name" value="zf-CCHC"/>
    <property type="match status" value="1"/>
</dbReference>
<dbReference type="OMA" id="TESQQWI"/>
<evidence type="ECO:0000313" key="5">
    <source>
        <dbReference type="EMBL" id="SAL97627.1"/>
    </source>
</evidence>
<dbReference type="GO" id="GO:0003676">
    <property type="term" value="F:nucleic acid binding"/>
    <property type="evidence" value="ECO:0007669"/>
    <property type="project" value="InterPro"/>
</dbReference>
<dbReference type="CDD" id="cd00303">
    <property type="entry name" value="retropepsin_like"/>
    <property type="match status" value="1"/>
</dbReference>
<accession>A0A163USG1</accession>
<feature type="region of interest" description="Disordered" evidence="3">
    <location>
        <begin position="265"/>
        <end position="287"/>
    </location>
</feature>
<dbReference type="GO" id="GO:0008270">
    <property type="term" value="F:zinc ion binding"/>
    <property type="evidence" value="ECO:0007669"/>
    <property type="project" value="UniProtKB-KW"/>
</dbReference>
<proteinExistence type="predicted"/>
<reference evidence="5" key="1">
    <citation type="submission" date="2016-04" db="EMBL/GenBank/DDBJ databases">
        <authorList>
            <person name="Evans L.H."/>
            <person name="Alamgir A."/>
            <person name="Owens N."/>
            <person name="Weber N.D."/>
            <person name="Virtaneva K."/>
            <person name="Barbian K."/>
            <person name="Babar A."/>
            <person name="Rosenke K."/>
        </authorList>
    </citation>
    <scope>NUCLEOTIDE SEQUENCE [LARGE SCALE GENOMIC DNA]</scope>
    <source>
        <strain evidence="5">CBS 101.48</strain>
    </source>
</reference>
<feature type="region of interest" description="Disordered" evidence="3">
    <location>
        <begin position="192"/>
        <end position="250"/>
    </location>
</feature>
<dbReference type="Gene3D" id="4.10.60.10">
    <property type="entry name" value="Zinc finger, CCHC-type"/>
    <property type="match status" value="1"/>
</dbReference>
<dbReference type="Proteomes" id="UP000078561">
    <property type="component" value="Unassembled WGS sequence"/>
</dbReference>
<dbReference type="OrthoDB" id="420169at2759"/>
<dbReference type="STRING" id="4829.A0A163USG1"/>
<dbReference type="PANTHER" id="PTHR46888">
    <property type="entry name" value="ZINC KNUCKLE DOMAINCONTAINING PROTEIN-RELATED"/>
    <property type="match status" value="1"/>
</dbReference>
<feature type="compositionally biased region" description="Polar residues" evidence="3">
    <location>
        <begin position="230"/>
        <end position="241"/>
    </location>
</feature>
<sequence length="428" mass="47775">MKPSTKATHKTDTATSLDGKITSNTFLERRRRTRIPTFAQGTATESQQWIARYESLSTYLGFTPSERVDELQAVLDGQALAWYTGLSPGVKNDWATVKTKFLHQYGGGSSPAMAAIDELKKFRQDKMTISEFAPRLVDIMARAQIYSPDLQLDYFKDRIQPELRDAVVIGRAKTLDEAIEISTEYERDLWKRRGTSSSNVGSSWLPGGIGGYGGSSSGSKSSAEVGEGGQQNYQQHHQSASSDKKKARPKCYHCKKNGHYKRDCWKRKAGNNSNSSNNQETVTTDSTEDDDIFRHFLQNQQNSNNDQQRFHLDVSSGGKKQQVLIDTGSTISSITSAATANLDLATYKCAGQVIRYGNNSLQETNTMAVMDLSLQDGTTSQARLYVVERQNEDIILGMDWLSMEDLWLHCCIGGKMVVKIKEDDKEVR</sequence>
<feature type="domain" description="CCHC-type" evidence="4">
    <location>
        <begin position="250"/>
        <end position="264"/>
    </location>
</feature>
<organism evidence="5">
    <name type="scientific">Absidia glauca</name>
    <name type="common">Pin mould</name>
    <dbReference type="NCBI Taxonomy" id="4829"/>
    <lineage>
        <taxon>Eukaryota</taxon>
        <taxon>Fungi</taxon>
        <taxon>Fungi incertae sedis</taxon>
        <taxon>Mucoromycota</taxon>
        <taxon>Mucoromycotina</taxon>
        <taxon>Mucoromycetes</taxon>
        <taxon>Mucorales</taxon>
        <taxon>Cunninghamellaceae</taxon>
        <taxon>Absidia</taxon>
    </lineage>
</organism>
<gene>
    <name evidence="5" type="primary">ABSGL_03132.1 scaffold 4229</name>
</gene>
<dbReference type="PANTHER" id="PTHR46888:SF1">
    <property type="entry name" value="RIBONUCLEASE H"/>
    <property type="match status" value="1"/>
</dbReference>
<dbReference type="InterPro" id="IPR005162">
    <property type="entry name" value="Retrotrans_gag_dom"/>
</dbReference>
<dbReference type="Pfam" id="PF03732">
    <property type="entry name" value="Retrotrans_gag"/>
    <property type="match status" value="1"/>
</dbReference>
<keyword evidence="1" id="KW-0378">Hydrolase</keyword>
<keyword evidence="2" id="KW-0479">Metal-binding</keyword>
<evidence type="ECO:0000256" key="2">
    <source>
        <dbReference type="PROSITE-ProRule" id="PRU00047"/>
    </source>
</evidence>
<dbReference type="PROSITE" id="PS00141">
    <property type="entry name" value="ASP_PROTEASE"/>
    <property type="match status" value="1"/>
</dbReference>